<accession>A0AAD8WQD4</accession>
<reference evidence="2" key="1">
    <citation type="submission" date="2023-07" db="EMBL/GenBank/DDBJ databases">
        <title>A chromosome-level genome assembly of Lolium multiflorum.</title>
        <authorList>
            <person name="Chen Y."/>
            <person name="Copetti D."/>
            <person name="Kolliker R."/>
            <person name="Studer B."/>
        </authorList>
    </citation>
    <scope>NUCLEOTIDE SEQUENCE</scope>
    <source>
        <strain evidence="2">02402/16</strain>
        <tissue evidence="2">Leaf</tissue>
    </source>
</reference>
<dbReference type="EMBL" id="JAUUTY010000003">
    <property type="protein sequence ID" value="KAK1670691.1"/>
    <property type="molecule type" value="Genomic_DNA"/>
</dbReference>
<feature type="region of interest" description="Disordered" evidence="1">
    <location>
        <begin position="1"/>
        <end position="20"/>
    </location>
</feature>
<evidence type="ECO:0000256" key="1">
    <source>
        <dbReference type="SAM" id="MobiDB-lite"/>
    </source>
</evidence>
<dbReference type="PANTHER" id="PTHR31286:SF166">
    <property type="entry name" value="OS01G0177800 PROTEIN"/>
    <property type="match status" value="1"/>
</dbReference>
<keyword evidence="3" id="KW-1185">Reference proteome</keyword>
<comment type="caution">
    <text evidence="2">The sequence shown here is derived from an EMBL/GenBank/DDBJ whole genome shotgun (WGS) entry which is preliminary data.</text>
</comment>
<dbReference type="InterPro" id="IPR040256">
    <property type="entry name" value="At4g02000-like"/>
</dbReference>
<feature type="compositionally biased region" description="Basic and acidic residues" evidence="1">
    <location>
        <begin position="1"/>
        <end position="15"/>
    </location>
</feature>
<sequence>MSSSERVGEKAKEAMSPRAARARLEEQLGKLDITDEEATPLILDDRDEVANQKWMLAGKVLHRSVFHIQTIAEFATQRDRERVWEGSPWHVSNNAVILSEFEDCMKPSELKFDRLSLWARVLNLPFNLRDKKWWKPIAQQIDKQAEEVQFDHVGGYLRARVTINVANPS</sequence>
<protein>
    <recommendedName>
        <fullName evidence="4">DUF4283 domain-containing protein</fullName>
    </recommendedName>
</protein>
<organism evidence="2 3">
    <name type="scientific">Lolium multiflorum</name>
    <name type="common">Italian ryegrass</name>
    <name type="synonym">Lolium perenne subsp. multiflorum</name>
    <dbReference type="NCBI Taxonomy" id="4521"/>
    <lineage>
        <taxon>Eukaryota</taxon>
        <taxon>Viridiplantae</taxon>
        <taxon>Streptophyta</taxon>
        <taxon>Embryophyta</taxon>
        <taxon>Tracheophyta</taxon>
        <taxon>Spermatophyta</taxon>
        <taxon>Magnoliopsida</taxon>
        <taxon>Liliopsida</taxon>
        <taxon>Poales</taxon>
        <taxon>Poaceae</taxon>
        <taxon>BOP clade</taxon>
        <taxon>Pooideae</taxon>
        <taxon>Poodae</taxon>
        <taxon>Poeae</taxon>
        <taxon>Poeae Chloroplast Group 2 (Poeae type)</taxon>
        <taxon>Loliodinae</taxon>
        <taxon>Loliinae</taxon>
        <taxon>Lolium</taxon>
    </lineage>
</organism>
<proteinExistence type="predicted"/>
<evidence type="ECO:0008006" key="4">
    <source>
        <dbReference type="Google" id="ProtNLM"/>
    </source>
</evidence>
<gene>
    <name evidence="2" type="ORF">QYE76_058850</name>
</gene>
<dbReference type="Proteomes" id="UP001231189">
    <property type="component" value="Unassembled WGS sequence"/>
</dbReference>
<evidence type="ECO:0000313" key="2">
    <source>
        <dbReference type="EMBL" id="KAK1670691.1"/>
    </source>
</evidence>
<dbReference type="PANTHER" id="PTHR31286">
    <property type="entry name" value="GLYCINE-RICH CELL WALL STRUCTURAL PROTEIN 1.8-LIKE"/>
    <property type="match status" value="1"/>
</dbReference>
<name>A0AAD8WQD4_LOLMU</name>
<dbReference type="AlphaFoldDB" id="A0AAD8WQD4"/>
<evidence type="ECO:0000313" key="3">
    <source>
        <dbReference type="Proteomes" id="UP001231189"/>
    </source>
</evidence>